<feature type="binding site" evidence="5">
    <location>
        <position position="56"/>
    </location>
    <ligand>
        <name>ATP</name>
        <dbReference type="ChEBI" id="CHEBI:30616"/>
    </ligand>
</feature>
<dbReference type="SUPFAM" id="SSF56112">
    <property type="entry name" value="Protein kinase-like (PK-like)"/>
    <property type="match status" value="1"/>
</dbReference>
<name>A0A2U1Q557_ARTAN</name>
<dbReference type="AlphaFoldDB" id="A0A2U1Q557"/>
<organism evidence="8 9">
    <name type="scientific">Artemisia annua</name>
    <name type="common">Sweet wormwood</name>
    <dbReference type="NCBI Taxonomy" id="35608"/>
    <lineage>
        <taxon>Eukaryota</taxon>
        <taxon>Viridiplantae</taxon>
        <taxon>Streptophyta</taxon>
        <taxon>Embryophyta</taxon>
        <taxon>Tracheophyta</taxon>
        <taxon>Spermatophyta</taxon>
        <taxon>Magnoliopsida</taxon>
        <taxon>eudicotyledons</taxon>
        <taxon>Gunneridae</taxon>
        <taxon>Pentapetalae</taxon>
        <taxon>asterids</taxon>
        <taxon>campanulids</taxon>
        <taxon>Asterales</taxon>
        <taxon>Asteraceae</taxon>
        <taxon>Asteroideae</taxon>
        <taxon>Anthemideae</taxon>
        <taxon>Artemisiinae</taxon>
        <taxon>Artemisia</taxon>
    </lineage>
</organism>
<proteinExistence type="inferred from homology"/>
<dbReference type="PROSITE" id="PS00107">
    <property type="entry name" value="PROTEIN_KINASE_ATP"/>
    <property type="match status" value="1"/>
</dbReference>
<evidence type="ECO:0000256" key="3">
    <source>
        <dbReference type="ARBA" id="ARBA00022777"/>
    </source>
</evidence>
<dbReference type="EMBL" id="PKPP01000408">
    <property type="protein sequence ID" value="PWA93139.1"/>
    <property type="molecule type" value="Genomic_DNA"/>
</dbReference>
<accession>A0A2U1Q557</accession>
<protein>
    <submittedName>
        <fullName evidence="8">Phloem protein 2-like protein</fullName>
    </submittedName>
</protein>
<dbReference type="InterPro" id="IPR045272">
    <property type="entry name" value="ANXUR1/2-like"/>
</dbReference>
<evidence type="ECO:0000313" key="9">
    <source>
        <dbReference type="Proteomes" id="UP000245207"/>
    </source>
</evidence>
<keyword evidence="6" id="KW-0723">Serine/threonine-protein kinase</keyword>
<dbReference type="InterPro" id="IPR017441">
    <property type="entry name" value="Protein_kinase_ATP_BS"/>
</dbReference>
<comment type="caution">
    <text evidence="8">The sequence shown here is derived from an EMBL/GenBank/DDBJ whole genome shotgun (WGS) entry which is preliminary data.</text>
</comment>
<dbReference type="PANTHER" id="PTHR27003">
    <property type="entry name" value="OS07G0166700 PROTEIN"/>
    <property type="match status" value="1"/>
</dbReference>
<keyword evidence="3" id="KW-0418">Kinase</keyword>
<evidence type="ECO:0000256" key="2">
    <source>
        <dbReference type="ARBA" id="ARBA00022741"/>
    </source>
</evidence>
<evidence type="ECO:0000256" key="6">
    <source>
        <dbReference type="RuleBase" id="RU000304"/>
    </source>
</evidence>
<dbReference type="GO" id="GO:0005886">
    <property type="term" value="C:plasma membrane"/>
    <property type="evidence" value="ECO:0007669"/>
    <property type="project" value="TreeGrafter"/>
</dbReference>
<dbReference type="InterPro" id="IPR011009">
    <property type="entry name" value="Kinase-like_dom_sf"/>
</dbReference>
<dbReference type="PANTHER" id="PTHR27003:SF359">
    <property type="entry name" value="SERINE_THREONINE-PROTEIN KINASE UNC-51-RELATED"/>
    <property type="match status" value="1"/>
</dbReference>
<dbReference type="InterPro" id="IPR000719">
    <property type="entry name" value="Prot_kinase_dom"/>
</dbReference>
<dbReference type="GO" id="GO:0005524">
    <property type="term" value="F:ATP binding"/>
    <property type="evidence" value="ECO:0007669"/>
    <property type="project" value="UniProtKB-UniRule"/>
</dbReference>
<keyword evidence="1" id="KW-0808">Transferase</keyword>
<evidence type="ECO:0000313" key="8">
    <source>
        <dbReference type="EMBL" id="PWA93139.1"/>
    </source>
</evidence>
<dbReference type="Proteomes" id="UP000245207">
    <property type="component" value="Unassembled WGS sequence"/>
</dbReference>
<evidence type="ECO:0000256" key="4">
    <source>
        <dbReference type="ARBA" id="ARBA00022840"/>
    </source>
</evidence>
<evidence type="ECO:0000256" key="1">
    <source>
        <dbReference type="ARBA" id="ARBA00022679"/>
    </source>
</evidence>
<dbReference type="GO" id="GO:0004714">
    <property type="term" value="F:transmembrane receptor protein tyrosine kinase activity"/>
    <property type="evidence" value="ECO:0007669"/>
    <property type="project" value="InterPro"/>
</dbReference>
<reference evidence="8 9" key="1">
    <citation type="journal article" date="2018" name="Mol. Plant">
        <title>The genome of Artemisia annua provides insight into the evolution of Asteraceae family and artemisinin biosynthesis.</title>
        <authorList>
            <person name="Shen Q."/>
            <person name="Zhang L."/>
            <person name="Liao Z."/>
            <person name="Wang S."/>
            <person name="Yan T."/>
            <person name="Shi P."/>
            <person name="Liu M."/>
            <person name="Fu X."/>
            <person name="Pan Q."/>
            <person name="Wang Y."/>
            <person name="Lv Z."/>
            <person name="Lu X."/>
            <person name="Zhang F."/>
            <person name="Jiang W."/>
            <person name="Ma Y."/>
            <person name="Chen M."/>
            <person name="Hao X."/>
            <person name="Li L."/>
            <person name="Tang Y."/>
            <person name="Lv G."/>
            <person name="Zhou Y."/>
            <person name="Sun X."/>
            <person name="Brodelius P.E."/>
            <person name="Rose J.K.C."/>
            <person name="Tang K."/>
        </authorList>
    </citation>
    <scope>NUCLEOTIDE SEQUENCE [LARGE SCALE GENOMIC DNA]</scope>
    <source>
        <strain evidence="9">cv. Huhao1</strain>
        <tissue evidence="8">Leaf</tissue>
    </source>
</reference>
<evidence type="ECO:0000259" key="7">
    <source>
        <dbReference type="PROSITE" id="PS50011"/>
    </source>
</evidence>
<dbReference type="GO" id="GO:0009506">
    <property type="term" value="C:plasmodesma"/>
    <property type="evidence" value="ECO:0007669"/>
    <property type="project" value="TreeGrafter"/>
</dbReference>
<sequence length="117" mass="12809">MALVKELEHLKISLDVIKLATDGFSAKNLIGVGGFGKVCKGEIANTEGLTKNIVIKRLDKKHLSSNALTGGQRLKICNVVALGLEYLHNPLGTQQRVLHQDVKSANILLHNFWEAKI</sequence>
<gene>
    <name evidence="8" type="ORF">CTI12_AA074200</name>
</gene>
<dbReference type="STRING" id="35608.A0A2U1Q557"/>
<keyword evidence="9" id="KW-1185">Reference proteome</keyword>
<evidence type="ECO:0000256" key="5">
    <source>
        <dbReference type="PROSITE-ProRule" id="PRU10141"/>
    </source>
</evidence>
<dbReference type="InterPro" id="IPR008271">
    <property type="entry name" value="Ser/Thr_kinase_AS"/>
</dbReference>
<dbReference type="OrthoDB" id="2013824at2759"/>
<feature type="domain" description="Protein kinase" evidence="7">
    <location>
        <begin position="1"/>
        <end position="117"/>
    </location>
</feature>
<dbReference type="PROSITE" id="PS00108">
    <property type="entry name" value="PROTEIN_KINASE_ST"/>
    <property type="match status" value="1"/>
</dbReference>
<keyword evidence="4 5" id="KW-0067">ATP-binding</keyword>
<keyword evidence="2 5" id="KW-0547">Nucleotide-binding</keyword>
<dbReference type="GO" id="GO:0004674">
    <property type="term" value="F:protein serine/threonine kinase activity"/>
    <property type="evidence" value="ECO:0007669"/>
    <property type="project" value="UniProtKB-KW"/>
</dbReference>
<dbReference type="Gene3D" id="1.10.510.10">
    <property type="entry name" value="Transferase(Phosphotransferase) domain 1"/>
    <property type="match status" value="2"/>
</dbReference>
<dbReference type="PROSITE" id="PS50011">
    <property type="entry name" value="PROTEIN_KINASE_DOM"/>
    <property type="match status" value="1"/>
</dbReference>
<comment type="similarity">
    <text evidence="6">Belongs to the protein kinase superfamily.</text>
</comment>